<sequence length="1345" mass="149359">MAWALEAIGHPQILIDSGQETPRDSHSPLPPELVNGMSSLNLEEESHMPGTFSASSPLASDLHNGLAALSLDGTKSPNTSSLPPPAFDVVSRMNALSLDTPNNDHAEDTIANLITAATMTATSTDGSSHSKLFSSSDDAYPPTSAPSHTYRPLPLSDALQSVQATVNAPRAVLSPSCTPGRRFGSASSFSSPSPRRQSGSNQSPGSLQSTEPVCSPPQLNSVFTRRDKNELDDLEGINKNLQEQEELIFGDAFSSLDDEQQASRLDLVHTFAQKNLQRVTQYFAKATDRQKKARQRSSTSSPLKVEEELAERRKELHERLRSLLVKTDTIKLLRIPKAPVKINADYVHQSDFFYMDQINQVLVLLAVICNMVIGLSIVQCNFLVGVSVMLVKLGMSTARPDNTCNTPYPFSPSQDEVIAGMPNSLAGALKRSGLKVASTATLPVRRVLIDNGQYHYPETCTNRVVGESGVSICGTSLLTRRSDGTFHPIKPYLVNSFHDYLARCLGDPTYLECSKKAADDAYNAISSGQQHDDIQDVFDAEFTMDFKGPDGSLFSIGVISCANLALDPSIRYLPEYLYHASIIPGPKEPDVDEMDHFVRPVIEKFATAWRPGLKVLQTADSKLESVVEAGIFLSVNDLPAARKVAGFQGVNSEFICTVCPLRGRNQIFNTNHSHWNTRDVNELRRLAEQYRDAETVAQCKSLFKQHGVRWSSLWLLEYWDPTKMLVIDTMHCLLEGIVHYHCRHVLRLDASAMKTKTDSEDRRFAYDWPWVDYSDEVAPPGCMLKEKDVSRVAKLQTALCIALEGDKALTLDELWTRLFNSGNLDALHFVVHSLQLSLTLKDIQDNVANLYLKRVSEKSKAKQVETHFPFDKEACTKSHFVAILINWAALIPSAEIKTTLSLKSPASCHRLPRNFSSHLSLCRYTMTSDRATAFRDFIDSWVNDLRTIHPHTREHAPRPNIHAAGHIYDFLIRYGPILNWWCFPFERLVGALQKINTNDNIGGVMESTIIKSLVRTANIRRWLRRPECPEAVKQLKVLFDKCFVPVNATPVQENREMTGKRRGHAKFQGHNLSAVETTPGNSHIFYRSPECDSLTAGQIQFIENHSTSQGTEILVHATTYSSLSAEKHVIGLDKVVAHAARYDYSFGRSVLGLTRRRRKGNINPLLSADTGPAHIVECWREATCTLLGTCEKHNYSTKLLASVDVETGAHLQRTIQNESGALHSTTGYHDHIVSTSRVAEFAMVINQMREGPLVLDISLVVAVAKNWTVGFTGVIYGTIGFADPHDEKSWIFCTVRRCFGFGSQVYHGEYRAFGVGLLTTIGLYNSAAFDDDRSKLSSSRCVRPG</sequence>
<feature type="region of interest" description="Disordered" evidence="1">
    <location>
        <begin position="123"/>
        <end position="152"/>
    </location>
</feature>
<feature type="region of interest" description="Disordered" evidence="1">
    <location>
        <begin position="14"/>
        <end position="56"/>
    </location>
</feature>
<dbReference type="EMBL" id="JAACJM010000236">
    <property type="protein sequence ID" value="KAF5335845.1"/>
    <property type="molecule type" value="Genomic_DNA"/>
</dbReference>
<keyword evidence="3" id="KW-1185">Reference proteome</keyword>
<protein>
    <submittedName>
        <fullName evidence="2">Uncharacterized protein</fullName>
    </submittedName>
</protein>
<feature type="compositionally biased region" description="Low complexity" evidence="1">
    <location>
        <begin position="179"/>
        <end position="204"/>
    </location>
</feature>
<comment type="caution">
    <text evidence="2">The sequence shown here is derived from an EMBL/GenBank/DDBJ whole genome shotgun (WGS) entry which is preliminary data.</text>
</comment>
<feature type="region of interest" description="Disordered" evidence="1">
    <location>
        <begin position="172"/>
        <end position="226"/>
    </location>
</feature>
<dbReference type="Pfam" id="PF02992">
    <property type="entry name" value="Transposase_21"/>
    <property type="match status" value="1"/>
</dbReference>
<feature type="region of interest" description="Disordered" evidence="1">
    <location>
        <begin position="287"/>
        <end position="307"/>
    </location>
</feature>
<accession>A0A8H5FG16</accession>
<proteinExistence type="predicted"/>
<feature type="compositionally biased region" description="Polar residues" evidence="1">
    <location>
        <begin position="205"/>
        <end position="223"/>
    </location>
</feature>
<dbReference type="Proteomes" id="UP000559256">
    <property type="component" value="Unassembled WGS sequence"/>
</dbReference>
<evidence type="ECO:0000256" key="1">
    <source>
        <dbReference type="SAM" id="MobiDB-lite"/>
    </source>
</evidence>
<dbReference type="InterPro" id="IPR004242">
    <property type="entry name" value="Transposase_21"/>
</dbReference>
<reference evidence="2 3" key="1">
    <citation type="journal article" date="2020" name="ISME J.">
        <title>Uncovering the hidden diversity of litter-decomposition mechanisms in mushroom-forming fungi.</title>
        <authorList>
            <person name="Floudas D."/>
            <person name="Bentzer J."/>
            <person name="Ahren D."/>
            <person name="Johansson T."/>
            <person name="Persson P."/>
            <person name="Tunlid A."/>
        </authorList>
    </citation>
    <scope>NUCLEOTIDE SEQUENCE [LARGE SCALE GENOMIC DNA]</scope>
    <source>
        <strain evidence="2 3">CBS 291.85</strain>
    </source>
</reference>
<dbReference type="PANTHER" id="PTHR46579">
    <property type="entry name" value="F5/8 TYPE C DOMAIN-CONTAINING PROTEIN-RELATED"/>
    <property type="match status" value="1"/>
</dbReference>
<gene>
    <name evidence="2" type="ORF">D9758_016708</name>
</gene>
<dbReference type="PANTHER" id="PTHR46579:SF2">
    <property type="entry name" value="C2H2-TYPE DOMAIN-CONTAINING PROTEIN"/>
    <property type="match status" value="1"/>
</dbReference>
<evidence type="ECO:0000313" key="3">
    <source>
        <dbReference type="Proteomes" id="UP000559256"/>
    </source>
</evidence>
<organism evidence="2 3">
    <name type="scientific">Tetrapyrgos nigripes</name>
    <dbReference type="NCBI Taxonomy" id="182062"/>
    <lineage>
        <taxon>Eukaryota</taxon>
        <taxon>Fungi</taxon>
        <taxon>Dikarya</taxon>
        <taxon>Basidiomycota</taxon>
        <taxon>Agaricomycotina</taxon>
        <taxon>Agaricomycetes</taxon>
        <taxon>Agaricomycetidae</taxon>
        <taxon>Agaricales</taxon>
        <taxon>Marasmiineae</taxon>
        <taxon>Marasmiaceae</taxon>
        <taxon>Tetrapyrgos</taxon>
    </lineage>
</organism>
<name>A0A8H5FG16_9AGAR</name>
<dbReference type="OrthoDB" id="3234349at2759"/>
<feature type="compositionally biased region" description="Low complexity" evidence="1">
    <location>
        <begin position="127"/>
        <end position="136"/>
    </location>
</feature>
<evidence type="ECO:0000313" key="2">
    <source>
        <dbReference type="EMBL" id="KAF5335845.1"/>
    </source>
</evidence>